<dbReference type="Proteomes" id="UP000250043">
    <property type="component" value="Unassembled WGS sequence"/>
</dbReference>
<evidence type="ECO:0000313" key="2">
    <source>
        <dbReference type="Proteomes" id="UP000250043"/>
    </source>
</evidence>
<accession>A0A8E2AP06</accession>
<protein>
    <submittedName>
        <fullName evidence="1">Uncharacterized protein</fullName>
    </submittedName>
</protein>
<proteinExistence type="predicted"/>
<dbReference type="AlphaFoldDB" id="A0A8E2AP06"/>
<dbReference type="EMBL" id="KV722566">
    <property type="protein sequence ID" value="OCH85730.1"/>
    <property type="molecule type" value="Genomic_DNA"/>
</dbReference>
<organism evidence="1 2">
    <name type="scientific">Obba rivulosa</name>
    <dbReference type="NCBI Taxonomy" id="1052685"/>
    <lineage>
        <taxon>Eukaryota</taxon>
        <taxon>Fungi</taxon>
        <taxon>Dikarya</taxon>
        <taxon>Basidiomycota</taxon>
        <taxon>Agaricomycotina</taxon>
        <taxon>Agaricomycetes</taxon>
        <taxon>Polyporales</taxon>
        <taxon>Gelatoporiaceae</taxon>
        <taxon>Obba</taxon>
    </lineage>
</organism>
<dbReference type="OrthoDB" id="432970at2759"/>
<reference evidence="1 2" key="1">
    <citation type="submission" date="2016-07" db="EMBL/GenBank/DDBJ databases">
        <title>Draft genome of the white-rot fungus Obba rivulosa 3A-2.</title>
        <authorList>
            <consortium name="DOE Joint Genome Institute"/>
            <person name="Miettinen O."/>
            <person name="Riley R."/>
            <person name="Acob R."/>
            <person name="Barry K."/>
            <person name="Cullen D."/>
            <person name="De Vries R."/>
            <person name="Hainaut M."/>
            <person name="Hatakka A."/>
            <person name="Henrissat B."/>
            <person name="Hilden K."/>
            <person name="Kuo R."/>
            <person name="Labutti K."/>
            <person name="Lipzen A."/>
            <person name="Makela M.R."/>
            <person name="Sandor L."/>
            <person name="Spatafora J.W."/>
            <person name="Grigoriev I.V."/>
            <person name="Hibbett D.S."/>
        </authorList>
    </citation>
    <scope>NUCLEOTIDE SEQUENCE [LARGE SCALE GENOMIC DNA]</scope>
    <source>
        <strain evidence="1 2">3A-2</strain>
    </source>
</reference>
<keyword evidence="2" id="KW-1185">Reference proteome</keyword>
<gene>
    <name evidence="1" type="ORF">OBBRIDRAFT_807301</name>
</gene>
<evidence type="ECO:0000313" key="1">
    <source>
        <dbReference type="EMBL" id="OCH85730.1"/>
    </source>
</evidence>
<sequence>MTYHCDFSDNWWYDIEVLAIPDGEDWGNHTLLEMLHKARTSAVERRKLISKMFKVMNYNSIGASRPACAPTDFDFGRFDLQATQVAIKAALDRSRLLIFLPVIRVRISRGSPSMSDAGSMVLH</sequence>
<name>A0A8E2AP06_9APHY</name>